<dbReference type="KEGG" id="ovi:T265_02656"/>
<protein>
    <submittedName>
        <fullName evidence="2">Uncharacterized protein</fullName>
    </submittedName>
</protein>
<feature type="compositionally biased region" description="Basic and acidic residues" evidence="1">
    <location>
        <begin position="40"/>
        <end position="65"/>
    </location>
</feature>
<proteinExistence type="predicted"/>
<dbReference type="RefSeq" id="XP_009165222.1">
    <property type="nucleotide sequence ID" value="XM_009166958.1"/>
</dbReference>
<evidence type="ECO:0000313" key="3">
    <source>
        <dbReference type="Proteomes" id="UP000054324"/>
    </source>
</evidence>
<evidence type="ECO:0000256" key="1">
    <source>
        <dbReference type="SAM" id="MobiDB-lite"/>
    </source>
</evidence>
<dbReference type="CTD" id="20316844"/>
<dbReference type="GeneID" id="20316844"/>
<sequence>MYRDISNVVVTEKSGGLVQHIQLPGNITNERFSWVPGQDDGQRGHSPDNTTIDRKEQNRQHHFGSDRSALSVPSRHATRRKHEGWDTVRLPKPRQGKSSGEVPKLTNQPANQKPSILVQCATECAAPGRLMFQSLRYLNYRDTCIFVMYYS</sequence>
<dbReference type="EMBL" id="KL596652">
    <property type="protein sequence ID" value="KER30971.1"/>
    <property type="molecule type" value="Genomic_DNA"/>
</dbReference>
<organism evidence="2 3">
    <name type="scientific">Opisthorchis viverrini</name>
    <name type="common">Southeast Asian liver fluke</name>
    <dbReference type="NCBI Taxonomy" id="6198"/>
    <lineage>
        <taxon>Eukaryota</taxon>
        <taxon>Metazoa</taxon>
        <taxon>Spiralia</taxon>
        <taxon>Lophotrochozoa</taxon>
        <taxon>Platyhelminthes</taxon>
        <taxon>Trematoda</taxon>
        <taxon>Digenea</taxon>
        <taxon>Opisthorchiida</taxon>
        <taxon>Opisthorchiata</taxon>
        <taxon>Opisthorchiidae</taxon>
        <taxon>Opisthorchis</taxon>
    </lineage>
</organism>
<reference evidence="2 3" key="1">
    <citation type="submission" date="2013-11" db="EMBL/GenBank/DDBJ databases">
        <title>Opisthorchis viverrini - life in the bile duct.</title>
        <authorList>
            <person name="Young N.D."/>
            <person name="Nagarajan N."/>
            <person name="Lin S.J."/>
            <person name="Korhonen P.K."/>
            <person name="Jex A.R."/>
            <person name="Hall R.S."/>
            <person name="Safavi-Hemami H."/>
            <person name="Kaewkong W."/>
            <person name="Bertrand D."/>
            <person name="Gao S."/>
            <person name="Seet Q."/>
            <person name="Wongkham S."/>
            <person name="Teh B.T."/>
            <person name="Wongkham C."/>
            <person name="Intapan P.M."/>
            <person name="Maleewong W."/>
            <person name="Yang X."/>
            <person name="Hu M."/>
            <person name="Wang Z."/>
            <person name="Hofmann A."/>
            <person name="Sternberg P.W."/>
            <person name="Tan P."/>
            <person name="Wang J."/>
            <person name="Gasser R.B."/>
        </authorList>
    </citation>
    <scope>NUCLEOTIDE SEQUENCE [LARGE SCALE GENOMIC DNA]</scope>
</reference>
<dbReference type="Proteomes" id="UP000054324">
    <property type="component" value="Unassembled WGS sequence"/>
</dbReference>
<accession>A0A074ZUZ1</accession>
<feature type="region of interest" description="Disordered" evidence="1">
    <location>
        <begin position="32"/>
        <end position="110"/>
    </location>
</feature>
<name>A0A074ZUZ1_OPIVI</name>
<evidence type="ECO:0000313" key="2">
    <source>
        <dbReference type="EMBL" id="KER30971.1"/>
    </source>
</evidence>
<gene>
    <name evidence="2" type="ORF">T265_02656</name>
</gene>
<dbReference type="AlphaFoldDB" id="A0A074ZUZ1"/>
<keyword evidence="3" id="KW-1185">Reference proteome</keyword>